<dbReference type="Proteomes" id="UP001148838">
    <property type="component" value="Unassembled WGS sequence"/>
</dbReference>
<dbReference type="EMBL" id="JAJSOF020000013">
    <property type="protein sequence ID" value="KAJ4443158.1"/>
    <property type="molecule type" value="Genomic_DNA"/>
</dbReference>
<evidence type="ECO:0000313" key="2">
    <source>
        <dbReference type="Proteomes" id="UP001148838"/>
    </source>
</evidence>
<organism evidence="1 2">
    <name type="scientific">Periplaneta americana</name>
    <name type="common">American cockroach</name>
    <name type="synonym">Blatta americana</name>
    <dbReference type="NCBI Taxonomy" id="6978"/>
    <lineage>
        <taxon>Eukaryota</taxon>
        <taxon>Metazoa</taxon>
        <taxon>Ecdysozoa</taxon>
        <taxon>Arthropoda</taxon>
        <taxon>Hexapoda</taxon>
        <taxon>Insecta</taxon>
        <taxon>Pterygota</taxon>
        <taxon>Neoptera</taxon>
        <taxon>Polyneoptera</taxon>
        <taxon>Dictyoptera</taxon>
        <taxon>Blattodea</taxon>
        <taxon>Blattoidea</taxon>
        <taxon>Blattidae</taxon>
        <taxon>Blattinae</taxon>
        <taxon>Periplaneta</taxon>
    </lineage>
</organism>
<name>A0ABQ8T9H5_PERAM</name>
<accession>A0ABQ8T9H5</accession>
<comment type="caution">
    <text evidence="1">The sequence shown here is derived from an EMBL/GenBank/DDBJ whole genome shotgun (WGS) entry which is preliminary data.</text>
</comment>
<protein>
    <submittedName>
        <fullName evidence="1">Uncharacterized protein</fullName>
    </submittedName>
</protein>
<sequence>MAGLCEGGNEPSCSLKAIFKLTRRTWRTWFKDSSTDEICLRELHIPQKATGVAQSVKALACRCEVAFRRGFDPRLG</sequence>
<evidence type="ECO:0000313" key="1">
    <source>
        <dbReference type="EMBL" id="KAJ4443158.1"/>
    </source>
</evidence>
<reference evidence="1 2" key="1">
    <citation type="journal article" date="2022" name="Allergy">
        <title>Genome assembly and annotation of Periplaneta americana reveal a comprehensive cockroach allergen profile.</title>
        <authorList>
            <person name="Wang L."/>
            <person name="Xiong Q."/>
            <person name="Saelim N."/>
            <person name="Wang L."/>
            <person name="Nong W."/>
            <person name="Wan A.T."/>
            <person name="Shi M."/>
            <person name="Liu X."/>
            <person name="Cao Q."/>
            <person name="Hui J.H.L."/>
            <person name="Sookrung N."/>
            <person name="Leung T.F."/>
            <person name="Tungtrongchitr A."/>
            <person name="Tsui S.K.W."/>
        </authorList>
    </citation>
    <scope>NUCLEOTIDE SEQUENCE [LARGE SCALE GENOMIC DNA]</scope>
    <source>
        <strain evidence="1">PWHHKU_190912</strain>
    </source>
</reference>
<keyword evidence="2" id="KW-1185">Reference proteome</keyword>
<gene>
    <name evidence="1" type="ORF">ANN_04808</name>
</gene>
<proteinExistence type="predicted"/>